<organism evidence="1 2">
    <name type="scientific">Ochrobactrum soli</name>
    <dbReference type="NCBI Taxonomy" id="2448455"/>
    <lineage>
        <taxon>Bacteria</taxon>
        <taxon>Pseudomonadati</taxon>
        <taxon>Pseudomonadota</taxon>
        <taxon>Alphaproteobacteria</taxon>
        <taxon>Hyphomicrobiales</taxon>
        <taxon>Brucellaceae</taxon>
        <taxon>Brucella/Ochrobactrum group</taxon>
        <taxon>Ochrobactrum</taxon>
    </lineage>
</organism>
<dbReference type="EMBL" id="OOFM01000005">
    <property type="protein sequence ID" value="SPL66122.1"/>
    <property type="molecule type" value="Genomic_DNA"/>
</dbReference>
<proteinExistence type="predicted"/>
<reference evidence="2" key="1">
    <citation type="submission" date="2017-12" db="EMBL/GenBank/DDBJ databases">
        <authorList>
            <person name="Diaz M."/>
        </authorList>
    </citation>
    <scope>NUCLEOTIDE SEQUENCE [LARGE SCALE GENOMIC DNA]</scope>
    <source>
        <strain evidence="2">FI11154</strain>
    </source>
</reference>
<gene>
    <name evidence="1" type="ORF">OHAE_1989</name>
</gene>
<dbReference type="Proteomes" id="UP000246073">
    <property type="component" value="Unassembled WGS sequence"/>
</dbReference>
<name>A0A2P9HPY6_9HYPH</name>
<dbReference type="AlphaFoldDB" id="A0A2P9HPY6"/>
<accession>A0A2P9HPY6</accession>
<evidence type="ECO:0000313" key="1">
    <source>
        <dbReference type="EMBL" id="SPL66122.1"/>
    </source>
</evidence>
<sequence length="37" mass="4378">MAPFCFPVWLKAAPDFARFDFKVFVAETTRFHPFIKV</sequence>
<protein>
    <submittedName>
        <fullName evidence="1">Uncharacterized protein</fullName>
    </submittedName>
</protein>
<evidence type="ECO:0000313" key="2">
    <source>
        <dbReference type="Proteomes" id="UP000246073"/>
    </source>
</evidence>